<evidence type="ECO:0000256" key="6">
    <source>
        <dbReference type="SAM" id="Phobius"/>
    </source>
</evidence>
<evidence type="ECO:0000313" key="8">
    <source>
        <dbReference type="Proteomes" id="UP000290900"/>
    </source>
</evidence>
<dbReference type="InterPro" id="IPR051645">
    <property type="entry name" value="PER33/POM33_regulator"/>
</dbReference>
<sequence length="251" mass="28865">MSSTKTEVVPPTEAKRQPPSASVQRKLVRKPKPEQPIVKYVWIAGHVTTIVMGLIYGFYYVLFRSHNSKISFVAYRVALIGSIAAYSCTIVSQFNKKSLPSYLSLLCTLNIQYLLLGIVWFFNRSSIFKIAPYMIVSALQLATQFKVQPLLKLSHELKLVVAYDELLLFVVLLVDTILMRGTSGYALVIYLGFYWLRLIQSEDTRYLVYTIIVKLDTIMNKQKNPKVVEGWKVVKKFLTTKNQKFERDYLS</sequence>
<keyword evidence="4 6" id="KW-0472">Membrane</keyword>
<dbReference type="PANTHER" id="PTHR12703">
    <property type="entry name" value="TRANSMEMBRANE PROTEIN 33"/>
    <property type="match status" value="1"/>
</dbReference>
<dbReference type="Proteomes" id="UP000290900">
    <property type="component" value="Unassembled WGS sequence"/>
</dbReference>
<gene>
    <name evidence="7" type="ORF">BRENAR_LOCUS1734</name>
</gene>
<protein>
    <submittedName>
        <fullName evidence="7">DEKNAAC101834</fullName>
    </submittedName>
</protein>
<accession>A0A448YJ87</accession>
<reference evidence="7 8" key="1">
    <citation type="submission" date="2018-12" db="EMBL/GenBank/DDBJ databases">
        <authorList>
            <person name="Tiukova I."/>
            <person name="Dainat J."/>
        </authorList>
    </citation>
    <scope>NUCLEOTIDE SEQUENCE [LARGE SCALE GENOMIC DNA]</scope>
</reference>
<dbReference type="AlphaFoldDB" id="A0A448YJ87"/>
<keyword evidence="8" id="KW-1185">Reference proteome</keyword>
<dbReference type="OrthoDB" id="5581259at2759"/>
<dbReference type="FunCoup" id="A0A448YJ87">
    <property type="interactions" value="56"/>
</dbReference>
<keyword evidence="2 6" id="KW-0812">Transmembrane</keyword>
<dbReference type="PANTHER" id="PTHR12703:SF3">
    <property type="entry name" value="ABR032WP"/>
    <property type="match status" value="1"/>
</dbReference>
<organism evidence="7 8">
    <name type="scientific">Brettanomyces naardenensis</name>
    <name type="common">Yeast</name>
    <dbReference type="NCBI Taxonomy" id="13370"/>
    <lineage>
        <taxon>Eukaryota</taxon>
        <taxon>Fungi</taxon>
        <taxon>Dikarya</taxon>
        <taxon>Ascomycota</taxon>
        <taxon>Saccharomycotina</taxon>
        <taxon>Pichiomycetes</taxon>
        <taxon>Pichiales</taxon>
        <taxon>Pichiaceae</taxon>
        <taxon>Brettanomyces</taxon>
    </lineage>
</organism>
<proteinExistence type="predicted"/>
<keyword evidence="3 6" id="KW-1133">Transmembrane helix</keyword>
<dbReference type="EMBL" id="CAACVR010000008">
    <property type="protein sequence ID" value="VEU20999.1"/>
    <property type="molecule type" value="Genomic_DNA"/>
</dbReference>
<dbReference type="STRING" id="13370.A0A448YJ87"/>
<evidence type="ECO:0000256" key="3">
    <source>
        <dbReference type="ARBA" id="ARBA00022989"/>
    </source>
</evidence>
<evidence type="ECO:0000256" key="5">
    <source>
        <dbReference type="SAM" id="MobiDB-lite"/>
    </source>
</evidence>
<evidence type="ECO:0000256" key="2">
    <source>
        <dbReference type="ARBA" id="ARBA00022692"/>
    </source>
</evidence>
<evidence type="ECO:0000256" key="4">
    <source>
        <dbReference type="ARBA" id="ARBA00023136"/>
    </source>
</evidence>
<evidence type="ECO:0000256" key="1">
    <source>
        <dbReference type="ARBA" id="ARBA00004141"/>
    </source>
</evidence>
<name>A0A448YJ87_BRENA</name>
<dbReference type="GO" id="GO:0071786">
    <property type="term" value="P:endoplasmic reticulum tubular network organization"/>
    <property type="evidence" value="ECO:0007669"/>
    <property type="project" value="TreeGrafter"/>
</dbReference>
<feature type="transmembrane region" description="Helical" evidence="6">
    <location>
        <begin position="73"/>
        <end position="95"/>
    </location>
</feature>
<dbReference type="GO" id="GO:0016020">
    <property type="term" value="C:membrane"/>
    <property type="evidence" value="ECO:0007669"/>
    <property type="project" value="UniProtKB-SubCell"/>
</dbReference>
<evidence type="ECO:0000313" key="7">
    <source>
        <dbReference type="EMBL" id="VEU20999.1"/>
    </source>
</evidence>
<comment type="subcellular location">
    <subcellularLocation>
        <location evidence="1">Membrane</location>
        <topology evidence="1">Multi-pass membrane protein</topology>
    </subcellularLocation>
</comment>
<feature type="transmembrane region" description="Helical" evidence="6">
    <location>
        <begin position="40"/>
        <end position="61"/>
    </location>
</feature>
<feature type="region of interest" description="Disordered" evidence="5">
    <location>
        <begin position="1"/>
        <end position="25"/>
    </location>
</feature>
<feature type="transmembrane region" description="Helical" evidence="6">
    <location>
        <begin position="101"/>
        <end position="123"/>
    </location>
</feature>
<feature type="transmembrane region" description="Helical" evidence="6">
    <location>
        <begin position="167"/>
        <end position="196"/>
    </location>
</feature>
<dbReference type="InParanoid" id="A0A448YJ87"/>
<dbReference type="GO" id="GO:0061024">
    <property type="term" value="P:membrane organization"/>
    <property type="evidence" value="ECO:0007669"/>
    <property type="project" value="TreeGrafter"/>
</dbReference>
<dbReference type="GO" id="GO:0005783">
    <property type="term" value="C:endoplasmic reticulum"/>
    <property type="evidence" value="ECO:0007669"/>
    <property type="project" value="TreeGrafter"/>
</dbReference>